<reference evidence="1" key="1">
    <citation type="submission" date="2018-11" db="EMBL/GenBank/DDBJ databases">
        <authorList>
            <consortium name="Pathogen Informatics"/>
        </authorList>
    </citation>
    <scope>NUCLEOTIDE SEQUENCE</scope>
</reference>
<dbReference type="OrthoDB" id="19623at2759"/>
<dbReference type="AlphaFoldDB" id="A0A448XIV9"/>
<sequence>MPLEGLHLILCIENELRRSNLLDAAESKVSAHVSTSNAKDLDPFHDLVSRTPDFLSLAINFVLGELDWDPSDSRLFSVSGCKRVHEKIHFFLEQMLDSENYGRTEL</sequence>
<dbReference type="Proteomes" id="UP000784294">
    <property type="component" value="Unassembled WGS sequence"/>
</dbReference>
<evidence type="ECO:0000313" key="1">
    <source>
        <dbReference type="EMBL" id="VEL37708.1"/>
    </source>
</evidence>
<protein>
    <submittedName>
        <fullName evidence="1">Uncharacterized protein</fullName>
    </submittedName>
</protein>
<accession>A0A448XIV9</accession>
<name>A0A448XIV9_9PLAT</name>
<dbReference type="EMBL" id="CAAALY010255756">
    <property type="protein sequence ID" value="VEL37708.1"/>
    <property type="molecule type" value="Genomic_DNA"/>
</dbReference>
<organism evidence="1 2">
    <name type="scientific">Protopolystoma xenopodis</name>
    <dbReference type="NCBI Taxonomy" id="117903"/>
    <lineage>
        <taxon>Eukaryota</taxon>
        <taxon>Metazoa</taxon>
        <taxon>Spiralia</taxon>
        <taxon>Lophotrochozoa</taxon>
        <taxon>Platyhelminthes</taxon>
        <taxon>Monogenea</taxon>
        <taxon>Polyopisthocotylea</taxon>
        <taxon>Polystomatidea</taxon>
        <taxon>Polystomatidae</taxon>
        <taxon>Protopolystoma</taxon>
    </lineage>
</organism>
<proteinExistence type="predicted"/>
<evidence type="ECO:0000313" key="2">
    <source>
        <dbReference type="Proteomes" id="UP000784294"/>
    </source>
</evidence>
<keyword evidence="2" id="KW-1185">Reference proteome</keyword>
<comment type="caution">
    <text evidence="1">The sequence shown here is derived from an EMBL/GenBank/DDBJ whole genome shotgun (WGS) entry which is preliminary data.</text>
</comment>
<gene>
    <name evidence="1" type="ORF">PXEA_LOCUS31148</name>
</gene>